<protein>
    <recommendedName>
        <fullName evidence="1">Integrase catalytic domain-containing protein</fullName>
    </recommendedName>
</protein>
<dbReference type="PANTHER" id="PTHR37984:SF15">
    <property type="entry name" value="INTEGRASE CATALYTIC DOMAIN-CONTAINING PROTEIN"/>
    <property type="match status" value="1"/>
</dbReference>
<sequence>MRSSAGLAYPQLYIPGSHFESELFIGMGDLLQKSKTQSTPYHLQSDGMVERFNSTLIRMLSAYVDEHHSNLDQLIPYEMAYITAVHETTGCTPNKLMISREVATPVDIMYELPVVRKSIPDNRWMWELQDRMEEAHTFVQRHGSGEMLRQKKCYDKNLNWSTLNKNDKVLFSFHYASPDKI</sequence>
<dbReference type="PROSITE" id="PS50994">
    <property type="entry name" value="INTEGRASE"/>
    <property type="match status" value="1"/>
</dbReference>
<dbReference type="Gene3D" id="3.30.420.10">
    <property type="entry name" value="Ribonuclease H-like superfamily/Ribonuclease H"/>
    <property type="match status" value="1"/>
</dbReference>
<dbReference type="InterPro" id="IPR001584">
    <property type="entry name" value="Integrase_cat-core"/>
</dbReference>
<keyword evidence="3" id="KW-1185">Reference proteome</keyword>
<gene>
    <name evidence="2" type="ORF">MCOR_58158</name>
</gene>
<dbReference type="SUPFAM" id="SSF53098">
    <property type="entry name" value="Ribonuclease H-like"/>
    <property type="match status" value="1"/>
</dbReference>
<organism evidence="2 3">
    <name type="scientific">Mytilus coruscus</name>
    <name type="common">Sea mussel</name>
    <dbReference type="NCBI Taxonomy" id="42192"/>
    <lineage>
        <taxon>Eukaryota</taxon>
        <taxon>Metazoa</taxon>
        <taxon>Spiralia</taxon>
        <taxon>Lophotrochozoa</taxon>
        <taxon>Mollusca</taxon>
        <taxon>Bivalvia</taxon>
        <taxon>Autobranchia</taxon>
        <taxon>Pteriomorphia</taxon>
        <taxon>Mytilida</taxon>
        <taxon>Mytiloidea</taxon>
        <taxon>Mytilidae</taxon>
        <taxon>Mytilinae</taxon>
        <taxon>Mytilus</taxon>
    </lineage>
</organism>
<reference evidence="2 3" key="1">
    <citation type="submission" date="2020-06" db="EMBL/GenBank/DDBJ databases">
        <authorList>
            <person name="Li R."/>
            <person name="Bekaert M."/>
        </authorList>
    </citation>
    <scope>NUCLEOTIDE SEQUENCE [LARGE SCALE GENOMIC DNA]</scope>
    <source>
        <strain evidence="3">wild</strain>
    </source>
</reference>
<evidence type="ECO:0000259" key="1">
    <source>
        <dbReference type="PROSITE" id="PS50994"/>
    </source>
</evidence>
<dbReference type="EMBL" id="CACVKT020010430">
    <property type="protein sequence ID" value="CAC5426458.1"/>
    <property type="molecule type" value="Genomic_DNA"/>
</dbReference>
<evidence type="ECO:0000313" key="2">
    <source>
        <dbReference type="EMBL" id="CAC5426458.1"/>
    </source>
</evidence>
<name>A0A6J8F0M7_MYTCO</name>
<proteinExistence type="predicted"/>
<feature type="domain" description="Integrase catalytic" evidence="1">
    <location>
        <begin position="1"/>
        <end position="101"/>
    </location>
</feature>
<accession>A0A6J8F0M7</accession>
<dbReference type="Proteomes" id="UP000507470">
    <property type="component" value="Unassembled WGS sequence"/>
</dbReference>
<evidence type="ECO:0000313" key="3">
    <source>
        <dbReference type="Proteomes" id="UP000507470"/>
    </source>
</evidence>
<dbReference type="AlphaFoldDB" id="A0A6J8F0M7"/>
<dbReference type="InterPro" id="IPR036397">
    <property type="entry name" value="RNaseH_sf"/>
</dbReference>
<dbReference type="GO" id="GO:0015074">
    <property type="term" value="P:DNA integration"/>
    <property type="evidence" value="ECO:0007669"/>
    <property type="project" value="InterPro"/>
</dbReference>
<dbReference type="GO" id="GO:0003676">
    <property type="term" value="F:nucleic acid binding"/>
    <property type="evidence" value="ECO:0007669"/>
    <property type="project" value="InterPro"/>
</dbReference>
<dbReference type="InterPro" id="IPR050951">
    <property type="entry name" value="Retrovirus_Pol_polyprotein"/>
</dbReference>
<dbReference type="OrthoDB" id="7701233at2759"/>
<dbReference type="PANTHER" id="PTHR37984">
    <property type="entry name" value="PROTEIN CBG26694"/>
    <property type="match status" value="1"/>
</dbReference>
<dbReference type="InterPro" id="IPR012337">
    <property type="entry name" value="RNaseH-like_sf"/>
</dbReference>